<dbReference type="Pfam" id="PF02416">
    <property type="entry name" value="TatA_B_E"/>
    <property type="match status" value="1"/>
</dbReference>
<dbReference type="GO" id="GO:0043953">
    <property type="term" value="P:protein transport by the Tat complex"/>
    <property type="evidence" value="ECO:0007669"/>
    <property type="project" value="UniProtKB-UniRule"/>
</dbReference>
<name>A0AAX3MTH1_9BACL</name>
<evidence type="ECO:0000256" key="8">
    <source>
        <dbReference type="ARBA" id="ARBA00023136"/>
    </source>
</evidence>
<feature type="region of interest" description="Disordered" evidence="10">
    <location>
        <begin position="45"/>
        <end position="79"/>
    </location>
</feature>
<comment type="subcellular location">
    <subcellularLocation>
        <location evidence="1 9">Cell membrane</location>
        <topology evidence="1 9">Single-pass membrane protein</topology>
    </subcellularLocation>
</comment>
<evidence type="ECO:0000313" key="14">
    <source>
        <dbReference type="Proteomes" id="UP001221519"/>
    </source>
</evidence>
<dbReference type="RefSeq" id="WP_047910475.1">
    <property type="nucleotide sequence ID" value="NZ_CP118101.1"/>
</dbReference>
<dbReference type="NCBIfam" id="TIGR01411">
    <property type="entry name" value="tatAE"/>
    <property type="match status" value="1"/>
</dbReference>
<gene>
    <name evidence="9 11" type="primary">tatA</name>
    <name evidence="11" type="ORF">PUW23_15370</name>
    <name evidence="12" type="ORF">PUW25_15130</name>
</gene>
<dbReference type="PANTHER" id="PTHR42982:SF1">
    <property type="entry name" value="SEC-INDEPENDENT PROTEIN TRANSLOCASE PROTEIN TATA"/>
    <property type="match status" value="1"/>
</dbReference>
<accession>A0AAX3MTH1</accession>
<evidence type="ECO:0000313" key="13">
    <source>
        <dbReference type="Proteomes" id="UP001220962"/>
    </source>
</evidence>
<evidence type="ECO:0000256" key="1">
    <source>
        <dbReference type="ARBA" id="ARBA00004162"/>
    </source>
</evidence>
<feature type="transmembrane region" description="Helical" evidence="9">
    <location>
        <begin position="6"/>
        <end position="23"/>
    </location>
</feature>
<keyword evidence="4 9" id="KW-0812">Transmembrane</keyword>
<keyword evidence="7 9" id="KW-0811">Translocation</keyword>
<dbReference type="InterPro" id="IPR003369">
    <property type="entry name" value="TatA/B/E"/>
</dbReference>
<keyword evidence="5 9" id="KW-0653">Protein transport</keyword>
<evidence type="ECO:0000256" key="6">
    <source>
        <dbReference type="ARBA" id="ARBA00022989"/>
    </source>
</evidence>
<comment type="function">
    <text evidence="9">Part of the twin-arginine translocation (Tat) system that transports large folded proteins containing a characteristic twin-arginine motif in their signal peptide across membranes. TatA could form the protein-conducting channel of the Tat system.</text>
</comment>
<dbReference type="Proteomes" id="UP001220962">
    <property type="component" value="Chromosome"/>
</dbReference>
<dbReference type="PANTHER" id="PTHR42982">
    <property type="entry name" value="SEC-INDEPENDENT PROTEIN TRANSLOCASE PROTEIN TATA"/>
    <property type="match status" value="1"/>
</dbReference>
<dbReference type="Gene3D" id="1.20.5.3310">
    <property type="match status" value="1"/>
</dbReference>
<keyword evidence="3 9" id="KW-1003">Cell membrane</keyword>
<comment type="subunit">
    <text evidence="9">Forms a complex with TatC.</text>
</comment>
<dbReference type="Proteomes" id="UP001221519">
    <property type="component" value="Chromosome"/>
</dbReference>
<evidence type="ECO:0000256" key="10">
    <source>
        <dbReference type="SAM" id="MobiDB-lite"/>
    </source>
</evidence>
<evidence type="ECO:0000256" key="4">
    <source>
        <dbReference type="ARBA" id="ARBA00022692"/>
    </source>
</evidence>
<dbReference type="GO" id="GO:0033281">
    <property type="term" value="C:TAT protein transport complex"/>
    <property type="evidence" value="ECO:0007669"/>
    <property type="project" value="UniProtKB-UniRule"/>
</dbReference>
<evidence type="ECO:0000256" key="3">
    <source>
        <dbReference type="ARBA" id="ARBA00022475"/>
    </source>
</evidence>
<keyword evidence="6 9" id="KW-1133">Transmembrane helix</keyword>
<dbReference type="NCBIfam" id="NF011430">
    <property type="entry name" value="PRK14861.1"/>
    <property type="match status" value="1"/>
</dbReference>
<proteinExistence type="inferred from homology"/>
<dbReference type="PRINTS" id="PR01506">
    <property type="entry name" value="TATBPROTEIN"/>
</dbReference>
<dbReference type="GO" id="GO:0008320">
    <property type="term" value="F:protein transmembrane transporter activity"/>
    <property type="evidence" value="ECO:0007669"/>
    <property type="project" value="UniProtKB-UniRule"/>
</dbReference>
<feature type="compositionally biased region" description="Low complexity" evidence="10">
    <location>
        <begin position="68"/>
        <end position="79"/>
    </location>
</feature>
<sequence length="79" mass="8030">MPGIGNIGIGGLILILIIALIIFGPSKLPELGRAFGRTLSEFKGATRGLMGGDNDEDEKKKPAEAGTSASVSSSGSKSQ</sequence>
<dbReference type="EMBL" id="CP118101">
    <property type="protein sequence ID" value="WDH80916.1"/>
    <property type="molecule type" value="Genomic_DNA"/>
</dbReference>
<keyword evidence="8 9" id="KW-0472">Membrane</keyword>
<evidence type="ECO:0000256" key="7">
    <source>
        <dbReference type="ARBA" id="ARBA00023010"/>
    </source>
</evidence>
<keyword evidence="2 9" id="KW-0813">Transport</keyword>
<evidence type="ECO:0000256" key="5">
    <source>
        <dbReference type="ARBA" id="ARBA00022927"/>
    </source>
</evidence>
<reference evidence="11 14" key="1">
    <citation type="submission" date="2023-02" db="EMBL/GenBank/DDBJ databases">
        <title>Pathogen: clinical or host-associated sample.</title>
        <authorList>
            <person name="Hergert J."/>
            <person name="Casey R."/>
            <person name="Wagner J."/>
            <person name="Young E.L."/>
            <person name="Oakeson K.F."/>
        </authorList>
    </citation>
    <scope>NUCLEOTIDE SEQUENCE</scope>
    <source>
        <strain evidence="12 14">2022CK-00829</strain>
        <strain evidence="11">2022CK-00830</strain>
    </source>
</reference>
<protein>
    <recommendedName>
        <fullName evidence="9">Sec-independent protein translocase protein TatA</fullName>
    </recommendedName>
</protein>
<organism evidence="11 13">
    <name type="scientific">Paenibacillus urinalis</name>
    <dbReference type="NCBI Taxonomy" id="521520"/>
    <lineage>
        <taxon>Bacteria</taxon>
        <taxon>Bacillati</taxon>
        <taxon>Bacillota</taxon>
        <taxon>Bacilli</taxon>
        <taxon>Bacillales</taxon>
        <taxon>Paenibacillaceae</taxon>
        <taxon>Paenibacillus</taxon>
    </lineage>
</organism>
<evidence type="ECO:0000313" key="12">
    <source>
        <dbReference type="EMBL" id="WDI00617.1"/>
    </source>
</evidence>
<keyword evidence="14" id="KW-1185">Reference proteome</keyword>
<dbReference type="AlphaFoldDB" id="A0AAX3MTH1"/>
<comment type="similarity">
    <text evidence="9">Belongs to the TatA/E family.</text>
</comment>
<evidence type="ECO:0000256" key="2">
    <source>
        <dbReference type="ARBA" id="ARBA00022448"/>
    </source>
</evidence>
<dbReference type="EMBL" id="CP118108">
    <property type="protein sequence ID" value="WDI00617.1"/>
    <property type="molecule type" value="Genomic_DNA"/>
</dbReference>
<evidence type="ECO:0000313" key="11">
    <source>
        <dbReference type="EMBL" id="WDH80916.1"/>
    </source>
</evidence>
<evidence type="ECO:0000256" key="9">
    <source>
        <dbReference type="HAMAP-Rule" id="MF_00236"/>
    </source>
</evidence>
<dbReference type="InterPro" id="IPR006312">
    <property type="entry name" value="TatA/E"/>
</dbReference>
<dbReference type="HAMAP" id="MF_00236">
    <property type="entry name" value="TatA_E"/>
    <property type="match status" value="1"/>
</dbReference>